<proteinExistence type="predicted"/>
<feature type="compositionally biased region" description="Low complexity" evidence="1">
    <location>
        <begin position="492"/>
        <end position="507"/>
    </location>
</feature>
<feature type="signal peptide" evidence="2">
    <location>
        <begin position="1"/>
        <end position="26"/>
    </location>
</feature>
<feature type="compositionally biased region" description="Low complexity" evidence="1">
    <location>
        <begin position="604"/>
        <end position="621"/>
    </location>
</feature>
<dbReference type="EnsemblMetazoa" id="XM_022793870">
    <property type="protein sequence ID" value="XP_022649605"/>
    <property type="gene ID" value="LOC111245477"/>
</dbReference>
<sequence length="1164" mass="128637">MAPALLAGSIGFLVMHSMSLLISVYGQPYSYIYFKGPGAKEPTFTFNLTHPSEQLSPNRPPSELFGVVIPPAPAARNQSVSKTTVNSTFSPVSTLGASGIEIPAVFLESAGKKLPASPQLSQTNQANYTTRSTDSPPSKEVSRSKDFATPATPPVNSTKKPPLPRSVPQRSEVQNIFEEINEKSKPFKFPKGKSGIMVRLPGGASYFVDFGTTYLDESSTTALLGTNKTTTTPLPGTTTIKPSSPVVRTPLTDFTSQLLSGFTRQPTEITSKKSPRFTRPDRTRKPSRRRFQDSSLFSSNNGSVSSVPSTKKQFGRNQVNDKDTSRRFTQIPVIRRPSTGAIVQNRDDRSFKSEGRFKSKARNSNRGQLGGANVQVRRKEDGGDKGRPELRFEGARDDVEHFTTPLVSRKTVPTRKPEVIKVLRDKLRQQQLDEFEEFPRQDDDDYISDDKNDDRINFKPTLSLFDPALRFNGIDARPVTKTPERTRKLTQPSSRFPTPSLPPSTSTVADVFGDGRTFAPTTARPVTTTRRPTTISSTTPATTWKPDTTTNYFSTGRNTQPPTTNTGTTFLGTVFPDVSAVSRTPAFPTFSSFPTSNWIASGQTKTSPTTSRPSLPTRAPTLITRSPTPSIFKISVITTTQRPTNPTTIRTFRPTTFTFLTFPQTLTTTSRPQTTFQVPITTTAKPSSTRFPMKTIPSTLMPSIAFTTVSRPLTTSRLTTTERPLTTTLLPTQAVTATSSPARQGPLKTSTDFAVTSRADFCPEKRYNSKHTLCRSTTCHTVERGLKNGEEQEILYAHNRYRAQVATGSTHYSQLQQASDMLLLEWDDDLAATAQAHADLCSFDHDCSSCRRIAKFSSVGQNLCLDQTNAPNPQANWTACIKQWFDEALLVRPSDIHPYHFIHDTGHFTQMAWSRTWKIGCGYAMYPSKQPPYEYDLLYTCNYGPSGNTLGEDMYKLGAPCSQCPRGTKCMKNEFYGLCEATSPSGPIEDDVSVEAGTSLLLDCNFHTFSRGSSDCDITTNGPFVMNAPFAIGSHTEVVLRSGQQARLTFQKQFPSENPICVIVDYDVGPGEHGKSSFGKMLLQVRGKNYEAEANFGDPSDEGVRKFFYDVDTLGIVKKLELSFVFSVPAGSEETFFDLYRVQVIEGTCYGFYQRNQLRAKARA</sequence>
<dbReference type="PROSITE" id="PS01009">
    <property type="entry name" value="CRISP_1"/>
    <property type="match status" value="1"/>
</dbReference>
<feature type="region of interest" description="Disordered" evidence="1">
    <location>
        <begin position="226"/>
        <end position="390"/>
    </location>
</feature>
<feature type="region of interest" description="Disordered" evidence="1">
    <location>
        <begin position="115"/>
        <end position="170"/>
    </location>
</feature>
<dbReference type="InterPro" id="IPR018244">
    <property type="entry name" value="Allrgn_V5/Tpx1_CS"/>
</dbReference>
<feature type="region of interest" description="Disordered" evidence="1">
    <location>
        <begin position="479"/>
        <end position="566"/>
    </location>
</feature>
<feature type="domain" description="SCP" evidence="3">
    <location>
        <begin position="789"/>
        <end position="951"/>
    </location>
</feature>
<evidence type="ECO:0000256" key="2">
    <source>
        <dbReference type="SAM" id="SignalP"/>
    </source>
</evidence>
<feature type="chain" id="PRO_5029497032" description="SCP domain-containing protein" evidence="2">
    <location>
        <begin position="27"/>
        <end position="1164"/>
    </location>
</feature>
<feature type="compositionally biased region" description="Polar residues" evidence="1">
    <location>
        <begin position="118"/>
        <end position="136"/>
    </location>
</feature>
<dbReference type="SUPFAM" id="SSF55797">
    <property type="entry name" value="PR-1-like"/>
    <property type="match status" value="1"/>
</dbReference>
<feature type="compositionally biased region" description="Polar residues" evidence="1">
    <location>
        <begin position="252"/>
        <end position="269"/>
    </location>
</feature>
<dbReference type="KEGG" id="vde:111245477"/>
<dbReference type="PANTHER" id="PTHR10334">
    <property type="entry name" value="CYSTEINE-RICH SECRETORY PROTEIN-RELATED"/>
    <property type="match status" value="1"/>
</dbReference>
<accession>A0A7M7M514</accession>
<dbReference type="Pfam" id="PF00188">
    <property type="entry name" value="CAP"/>
    <property type="match status" value="1"/>
</dbReference>
<dbReference type="InterPro" id="IPR035940">
    <property type="entry name" value="CAP_sf"/>
</dbReference>
<dbReference type="SMART" id="SM00198">
    <property type="entry name" value="SCP"/>
    <property type="match status" value="1"/>
</dbReference>
<dbReference type="AlphaFoldDB" id="A0A7M7M514"/>
<protein>
    <recommendedName>
        <fullName evidence="3">SCP domain-containing protein</fullName>
    </recommendedName>
</protein>
<dbReference type="GeneID" id="111245477"/>
<feature type="region of interest" description="Disordered" evidence="1">
    <location>
        <begin position="600"/>
        <end position="624"/>
    </location>
</feature>
<dbReference type="InterPro" id="IPR001283">
    <property type="entry name" value="CRISP-related"/>
</dbReference>
<feature type="compositionally biased region" description="Low complexity" evidence="1">
    <location>
        <begin position="294"/>
        <end position="309"/>
    </location>
</feature>
<evidence type="ECO:0000313" key="4">
    <source>
        <dbReference type="EnsemblMetazoa" id="XP_022649605"/>
    </source>
</evidence>
<evidence type="ECO:0000313" key="5">
    <source>
        <dbReference type="Proteomes" id="UP000594260"/>
    </source>
</evidence>
<feature type="compositionally biased region" description="Low complexity" evidence="1">
    <location>
        <begin position="226"/>
        <end position="239"/>
    </location>
</feature>
<evidence type="ECO:0000256" key="1">
    <source>
        <dbReference type="SAM" id="MobiDB-lite"/>
    </source>
</evidence>
<dbReference type="RefSeq" id="XP_022649605.1">
    <property type="nucleotide sequence ID" value="XM_022793870.1"/>
</dbReference>
<dbReference type="Gene3D" id="3.40.33.10">
    <property type="entry name" value="CAP"/>
    <property type="match status" value="1"/>
</dbReference>
<dbReference type="OrthoDB" id="414826at2759"/>
<dbReference type="InterPro" id="IPR014044">
    <property type="entry name" value="CAP_dom"/>
</dbReference>
<dbReference type="CDD" id="cd05380">
    <property type="entry name" value="CAP_euk"/>
    <property type="match status" value="1"/>
</dbReference>
<dbReference type="InParanoid" id="A0A7M7M514"/>
<dbReference type="PRINTS" id="PR00837">
    <property type="entry name" value="V5TPXLIKE"/>
</dbReference>
<dbReference type="GO" id="GO:0005576">
    <property type="term" value="C:extracellular region"/>
    <property type="evidence" value="ECO:0007669"/>
    <property type="project" value="InterPro"/>
</dbReference>
<evidence type="ECO:0000259" key="3">
    <source>
        <dbReference type="SMART" id="SM00198"/>
    </source>
</evidence>
<keyword evidence="5" id="KW-1185">Reference proteome</keyword>
<feature type="compositionally biased region" description="Low complexity" evidence="1">
    <location>
        <begin position="516"/>
        <end position="566"/>
    </location>
</feature>
<reference evidence="4" key="1">
    <citation type="submission" date="2021-01" db="UniProtKB">
        <authorList>
            <consortium name="EnsemblMetazoa"/>
        </authorList>
    </citation>
    <scope>IDENTIFICATION</scope>
</reference>
<feature type="compositionally biased region" description="Basic and acidic residues" evidence="1">
    <location>
        <begin position="345"/>
        <end position="357"/>
    </location>
</feature>
<dbReference type="Proteomes" id="UP000594260">
    <property type="component" value="Unplaced"/>
</dbReference>
<organism evidence="4 5">
    <name type="scientific">Varroa destructor</name>
    <name type="common">Honeybee mite</name>
    <dbReference type="NCBI Taxonomy" id="109461"/>
    <lineage>
        <taxon>Eukaryota</taxon>
        <taxon>Metazoa</taxon>
        <taxon>Ecdysozoa</taxon>
        <taxon>Arthropoda</taxon>
        <taxon>Chelicerata</taxon>
        <taxon>Arachnida</taxon>
        <taxon>Acari</taxon>
        <taxon>Parasitiformes</taxon>
        <taxon>Mesostigmata</taxon>
        <taxon>Gamasina</taxon>
        <taxon>Dermanyssoidea</taxon>
        <taxon>Varroidae</taxon>
        <taxon>Varroa</taxon>
    </lineage>
</organism>
<name>A0A7M7M514_VARDE</name>
<keyword evidence="2" id="KW-0732">Signal</keyword>
<feature type="compositionally biased region" description="Basic and acidic residues" evidence="1">
    <location>
        <begin position="377"/>
        <end position="390"/>
    </location>
</feature>